<evidence type="ECO:0000256" key="5">
    <source>
        <dbReference type="ARBA" id="ARBA00022989"/>
    </source>
</evidence>
<reference evidence="10 11" key="1">
    <citation type="submission" date="2019-11" db="EMBL/GenBank/DDBJ databases">
        <title>Gordonia sp. nov., a novel actinobacterium isolated from mangrove soil in Hainan.</title>
        <authorList>
            <person name="Huang X."/>
            <person name="Xie Y."/>
            <person name="Chu X."/>
            <person name="Xiao K."/>
        </authorList>
    </citation>
    <scope>NUCLEOTIDE SEQUENCE [LARGE SCALE GENOMIC DNA]</scope>
    <source>
        <strain evidence="10 11">HNM0687</strain>
    </source>
</reference>
<keyword evidence="3" id="KW-1003">Cell membrane</keyword>
<dbReference type="Pfam" id="PF00528">
    <property type="entry name" value="BPD_transp_1"/>
    <property type="match status" value="1"/>
</dbReference>
<dbReference type="PANTHER" id="PTHR30151">
    <property type="entry name" value="ALKANE SULFONATE ABC TRANSPORTER-RELATED, MEMBRANE SUBUNIT"/>
    <property type="match status" value="1"/>
</dbReference>
<dbReference type="InterPro" id="IPR000515">
    <property type="entry name" value="MetI-like"/>
</dbReference>
<evidence type="ECO:0000256" key="8">
    <source>
        <dbReference type="SAM" id="MobiDB-lite"/>
    </source>
</evidence>
<sequence length="328" mass="35945">MSSVPATRKSNCSTHGSRKSSARSGRSFAMSSTERHATLPPPVSPDDDKPAAKAGTTQQQPPRKKRSINFDWPVLAGQLGIFVALIAIWYWAVEAEWMPRMYTATPMETWNRLIELFGQEEFWNSMRITMQETLFGWIIGCSAGLVVGLIMGRWTRMAPIFDPYLTFANATPKIALAPFFILWFGVGPSSKVVLAAVIVFFIVQVPTQAAVSQVSPDLNTVATTMGATELQKFRMVVLPGIMAPVFGAFRLAAVYSLLAVVMGEFIAAREGLGQALITATNQFDMSTAFALLIVLATLAVLINFVVTAVERRLLRWRTMESGGKTVSV</sequence>
<organism evidence="10 11">
    <name type="scientific">Gordonia mangrovi</name>
    <dbReference type="NCBI Taxonomy" id="2665643"/>
    <lineage>
        <taxon>Bacteria</taxon>
        <taxon>Bacillati</taxon>
        <taxon>Actinomycetota</taxon>
        <taxon>Actinomycetes</taxon>
        <taxon>Mycobacteriales</taxon>
        <taxon>Gordoniaceae</taxon>
        <taxon>Gordonia</taxon>
    </lineage>
</organism>
<comment type="caution">
    <text evidence="10">The sequence shown here is derived from an EMBL/GenBank/DDBJ whole genome shotgun (WGS) entry which is preliminary data.</text>
</comment>
<feature type="compositionally biased region" description="Polar residues" evidence="8">
    <location>
        <begin position="1"/>
        <end position="15"/>
    </location>
</feature>
<evidence type="ECO:0000256" key="4">
    <source>
        <dbReference type="ARBA" id="ARBA00022692"/>
    </source>
</evidence>
<evidence type="ECO:0000256" key="6">
    <source>
        <dbReference type="ARBA" id="ARBA00023136"/>
    </source>
</evidence>
<dbReference type="EMBL" id="WMBR01000001">
    <property type="protein sequence ID" value="MXP20018.1"/>
    <property type="molecule type" value="Genomic_DNA"/>
</dbReference>
<dbReference type="GO" id="GO:0005886">
    <property type="term" value="C:plasma membrane"/>
    <property type="evidence" value="ECO:0007669"/>
    <property type="project" value="UniProtKB-SubCell"/>
</dbReference>
<dbReference type="PROSITE" id="PS50928">
    <property type="entry name" value="ABC_TM1"/>
    <property type="match status" value="1"/>
</dbReference>
<evidence type="ECO:0000313" key="10">
    <source>
        <dbReference type="EMBL" id="MXP20018.1"/>
    </source>
</evidence>
<feature type="transmembrane region" description="Helical" evidence="7">
    <location>
        <begin position="134"/>
        <end position="152"/>
    </location>
</feature>
<feature type="transmembrane region" description="Helical" evidence="7">
    <location>
        <begin position="235"/>
        <end position="268"/>
    </location>
</feature>
<dbReference type="Gene3D" id="1.10.3720.10">
    <property type="entry name" value="MetI-like"/>
    <property type="match status" value="1"/>
</dbReference>
<dbReference type="AlphaFoldDB" id="A0A6L7GNB3"/>
<dbReference type="PANTHER" id="PTHR30151:SF20">
    <property type="entry name" value="ABC TRANSPORTER PERMEASE PROTEIN HI_0355-RELATED"/>
    <property type="match status" value="1"/>
</dbReference>
<keyword evidence="4 7" id="KW-0812">Transmembrane</keyword>
<evidence type="ECO:0000313" key="11">
    <source>
        <dbReference type="Proteomes" id="UP000475545"/>
    </source>
</evidence>
<comment type="similarity">
    <text evidence="7">Belongs to the binding-protein-dependent transport system permease family.</text>
</comment>
<feature type="domain" description="ABC transmembrane type-1" evidence="9">
    <location>
        <begin position="122"/>
        <end position="306"/>
    </location>
</feature>
<evidence type="ECO:0000256" key="7">
    <source>
        <dbReference type="RuleBase" id="RU363032"/>
    </source>
</evidence>
<accession>A0A6L7GNB3</accession>
<gene>
    <name evidence="10" type="ORF">GIY30_01375</name>
</gene>
<comment type="subcellular location">
    <subcellularLocation>
        <location evidence="1 7">Cell membrane</location>
        <topology evidence="1 7">Multi-pass membrane protein</topology>
    </subcellularLocation>
</comment>
<evidence type="ECO:0000256" key="1">
    <source>
        <dbReference type="ARBA" id="ARBA00004651"/>
    </source>
</evidence>
<keyword evidence="6 7" id="KW-0472">Membrane</keyword>
<proteinExistence type="inferred from homology"/>
<name>A0A6L7GNB3_9ACTN</name>
<keyword evidence="11" id="KW-1185">Reference proteome</keyword>
<evidence type="ECO:0000256" key="2">
    <source>
        <dbReference type="ARBA" id="ARBA00022448"/>
    </source>
</evidence>
<dbReference type="CDD" id="cd06261">
    <property type="entry name" value="TM_PBP2"/>
    <property type="match status" value="1"/>
</dbReference>
<dbReference type="InterPro" id="IPR035906">
    <property type="entry name" value="MetI-like_sf"/>
</dbReference>
<evidence type="ECO:0000259" key="9">
    <source>
        <dbReference type="PROSITE" id="PS50928"/>
    </source>
</evidence>
<feature type="region of interest" description="Disordered" evidence="8">
    <location>
        <begin position="1"/>
        <end position="65"/>
    </location>
</feature>
<feature type="transmembrane region" description="Helical" evidence="7">
    <location>
        <begin position="288"/>
        <end position="309"/>
    </location>
</feature>
<feature type="transmembrane region" description="Helical" evidence="7">
    <location>
        <begin position="192"/>
        <end position="214"/>
    </location>
</feature>
<protein>
    <submittedName>
        <fullName evidence="10">ABC transporter permease subunit</fullName>
    </submittedName>
</protein>
<dbReference type="SUPFAM" id="SSF161098">
    <property type="entry name" value="MetI-like"/>
    <property type="match status" value="1"/>
</dbReference>
<keyword evidence="2 7" id="KW-0813">Transport</keyword>
<keyword evidence="5 7" id="KW-1133">Transmembrane helix</keyword>
<dbReference type="GO" id="GO:0055085">
    <property type="term" value="P:transmembrane transport"/>
    <property type="evidence" value="ECO:0007669"/>
    <property type="project" value="InterPro"/>
</dbReference>
<feature type="transmembrane region" description="Helical" evidence="7">
    <location>
        <begin position="72"/>
        <end position="92"/>
    </location>
</feature>
<evidence type="ECO:0000256" key="3">
    <source>
        <dbReference type="ARBA" id="ARBA00022475"/>
    </source>
</evidence>
<dbReference type="Proteomes" id="UP000475545">
    <property type="component" value="Unassembled WGS sequence"/>
</dbReference>